<dbReference type="Pfam" id="PF02566">
    <property type="entry name" value="OsmC"/>
    <property type="match status" value="1"/>
</dbReference>
<feature type="region of interest" description="Disordered" evidence="2">
    <location>
        <begin position="1"/>
        <end position="35"/>
    </location>
</feature>
<dbReference type="KEGG" id="dez:DKM44_07355"/>
<keyword evidence="4" id="KW-1185">Reference proteome</keyword>
<gene>
    <name evidence="3" type="ORF">DKM44_07355</name>
</gene>
<evidence type="ECO:0000256" key="1">
    <source>
        <dbReference type="ARBA" id="ARBA00007378"/>
    </source>
</evidence>
<dbReference type="Gene3D" id="3.30.300.20">
    <property type="match status" value="1"/>
</dbReference>
<dbReference type="Proteomes" id="UP000245368">
    <property type="component" value="Chromosome"/>
</dbReference>
<sequence>MTTSEQPAAHTPANLYTARATATGGRAGHVRSSDERLELDLSVPKETGGDGGPGTNPEQLFAAGYAACFQGALGVVGRRLKLDTSQSEVTAEVGLQKVGLAFKLDVELQVRIPGVERAAAEEAVRVAHTVCPYSVATQGNVDVRLVVLD</sequence>
<dbReference type="Gene3D" id="2.20.25.10">
    <property type="match status" value="1"/>
</dbReference>
<dbReference type="PANTHER" id="PTHR33797">
    <property type="entry name" value="ORGANIC HYDROPEROXIDE RESISTANCE PROTEIN-LIKE"/>
    <property type="match status" value="1"/>
</dbReference>
<dbReference type="InterPro" id="IPR003718">
    <property type="entry name" value="OsmC/Ohr_fam"/>
</dbReference>
<accession>A0A2Z3JD21</accession>
<evidence type="ECO:0000313" key="4">
    <source>
        <dbReference type="Proteomes" id="UP000245368"/>
    </source>
</evidence>
<dbReference type="AlphaFoldDB" id="A0A2Z3JD21"/>
<organism evidence="3 4">
    <name type="scientific">Deinococcus irradiatisoli</name>
    <dbReference type="NCBI Taxonomy" id="2202254"/>
    <lineage>
        <taxon>Bacteria</taxon>
        <taxon>Thermotogati</taxon>
        <taxon>Deinococcota</taxon>
        <taxon>Deinococci</taxon>
        <taxon>Deinococcales</taxon>
        <taxon>Deinococcaceae</taxon>
        <taxon>Deinococcus</taxon>
    </lineage>
</organism>
<evidence type="ECO:0000256" key="2">
    <source>
        <dbReference type="SAM" id="MobiDB-lite"/>
    </source>
</evidence>
<dbReference type="SUPFAM" id="SSF82784">
    <property type="entry name" value="OsmC-like"/>
    <property type="match status" value="1"/>
</dbReference>
<dbReference type="PANTHER" id="PTHR33797:SF2">
    <property type="entry name" value="ORGANIC HYDROPEROXIDE RESISTANCE PROTEIN-LIKE"/>
    <property type="match status" value="1"/>
</dbReference>
<dbReference type="EMBL" id="CP029494">
    <property type="protein sequence ID" value="AWN23067.1"/>
    <property type="molecule type" value="Genomic_DNA"/>
</dbReference>
<dbReference type="NCBIfam" id="TIGR03561">
    <property type="entry name" value="organ_hyd_perox"/>
    <property type="match status" value="1"/>
</dbReference>
<dbReference type="InterPro" id="IPR036102">
    <property type="entry name" value="OsmC/Ohrsf"/>
</dbReference>
<reference evidence="3 4" key="1">
    <citation type="submission" date="2018-05" db="EMBL/GenBank/DDBJ databases">
        <title>Complete Genome Sequence of Deinococcus sp. strain 17bor-2.</title>
        <authorList>
            <person name="Srinivasan S."/>
        </authorList>
    </citation>
    <scope>NUCLEOTIDE SEQUENCE [LARGE SCALE GENOMIC DNA]</scope>
    <source>
        <strain evidence="3 4">17bor-2</strain>
    </source>
</reference>
<dbReference type="GO" id="GO:0006979">
    <property type="term" value="P:response to oxidative stress"/>
    <property type="evidence" value="ECO:0007669"/>
    <property type="project" value="InterPro"/>
</dbReference>
<evidence type="ECO:0000313" key="3">
    <source>
        <dbReference type="EMBL" id="AWN23067.1"/>
    </source>
</evidence>
<protein>
    <submittedName>
        <fullName evidence="3">Osmotically inducible protein C</fullName>
    </submittedName>
</protein>
<dbReference type="OrthoDB" id="9797508at2"/>
<dbReference type="InterPro" id="IPR019953">
    <property type="entry name" value="OHR"/>
</dbReference>
<name>A0A2Z3JD21_9DEIO</name>
<dbReference type="RefSeq" id="WP_109826576.1">
    <property type="nucleotide sequence ID" value="NZ_CP029494.1"/>
</dbReference>
<dbReference type="InterPro" id="IPR015946">
    <property type="entry name" value="KH_dom-like_a/b"/>
</dbReference>
<proteinExistence type="inferred from homology"/>
<comment type="similarity">
    <text evidence="1">Belongs to the OsmC/Ohr family.</text>
</comment>